<dbReference type="OrthoDB" id="1741911at2759"/>
<protein>
    <recommendedName>
        <fullName evidence="3">Integrase zinc-binding domain-containing protein</fullName>
    </recommendedName>
</protein>
<organism evidence="1 2">
    <name type="scientific">Mucuna pruriens</name>
    <name type="common">Velvet bean</name>
    <name type="synonym">Dolichos pruriens</name>
    <dbReference type="NCBI Taxonomy" id="157652"/>
    <lineage>
        <taxon>Eukaryota</taxon>
        <taxon>Viridiplantae</taxon>
        <taxon>Streptophyta</taxon>
        <taxon>Embryophyta</taxon>
        <taxon>Tracheophyta</taxon>
        <taxon>Spermatophyta</taxon>
        <taxon>Magnoliopsida</taxon>
        <taxon>eudicotyledons</taxon>
        <taxon>Gunneridae</taxon>
        <taxon>Pentapetalae</taxon>
        <taxon>rosids</taxon>
        <taxon>fabids</taxon>
        <taxon>Fabales</taxon>
        <taxon>Fabaceae</taxon>
        <taxon>Papilionoideae</taxon>
        <taxon>50 kb inversion clade</taxon>
        <taxon>NPAAA clade</taxon>
        <taxon>indigoferoid/millettioid clade</taxon>
        <taxon>Phaseoleae</taxon>
        <taxon>Mucuna</taxon>
    </lineage>
</organism>
<gene>
    <name evidence="1" type="ORF">CR513_39709</name>
</gene>
<dbReference type="Gene3D" id="1.10.340.70">
    <property type="match status" value="1"/>
</dbReference>
<keyword evidence="2" id="KW-1185">Reference proteome</keyword>
<sequence>MLVNGQLYRQGISYPLLKCLGEEEIEHAIKEVHEGACGTHTEGRALADKIAQASFYWLTLKKDCLAFFCAQYGIRQSFMSVEHLQTNSQAKVANNPKGNTKTVKGSEGKMGRGTFASALILPHHVLFNYARISFSTYIRSIRYDPNRG</sequence>
<feature type="non-terminal residue" evidence="1">
    <location>
        <position position="1"/>
    </location>
</feature>
<comment type="caution">
    <text evidence="1">The sequence shown here is derived from an EMBL/GenBank/DDBJ whole genome shotgun (WGS) entry which is preliminary data.</text>
</comment>
<evidence type="ECO:0008006" key="3">
    <source>
        <dbReference type="Google" id="ProtNLM"/>
    </source>
</evidence>
<name>A0A371FNK0_MUCPR</name>
<dbReference type="PANTHER" id="PTHR48475:SF2">
    <property type="entry name" value="RIBONUCLEASE H"/>
    <property type="match status" value="1"/>
</dbReference>
<evidence type="ECO:0000313" key="1">
    <source>
        <dbReference type="EMBL" id="RDX79822.1"/>
    </source>
</evidence>
<accession>A0A371FNK0</accession>
<proteinExistence type="predicted"/>
<dbReference type="PANTHER" id="PTHR48475">
    <property type="entry name" value="RIBONUCLEASE H"/>
    <property type="match status" value="1"/>
</dbReference>
<dbReference type="Proteomes" id="UP000257109">
    <property type="component" value="Unassembled WGS sequence"/>
</dbReference>
<dbReference type="EMBL" id="QJKJ01008423">
    <property type="protein sequence ID" value="RDX79822.1"/>
    <property type="molecule type" value="Genomic_DNA"/>
</dbReference>
<evidence type="ECO:0000313" key="2">
    <source>
        <dbReference type="Proteomes" id="UP000257109"/>
    </source>
</evidence>
<dbReference type="AlphaFoldDB" id="A0A371FNK0"/>
<reference evidence="1" key="1">
    <citation type="submission" date="2018-05" db="EMBL/GenBank/DDBJ databases">
        <title>Draft genome of Mucuna pruriens seed.</title>
        <authorList>
            <person name="Nnadi N.E."/>
            <person name="Vos R."/>
            <person name="Hasami M.H."/>
            <person name="Devisetty U.K."/>
            <person name="Aguiy J.C."/>
        </authorList>
    </citation>
    <scope>NUCLEOTIDE SEQUENCE [LARGE SCALE GENOMIC DNA]</scope>
    <source>
        <strain evidence="1">JCA_2017</strain>
    </source>
</reference>